<dbReference type="EMBL" id="UYYG01001171">
    <property type="protein sequence ID" value="VDN58730.1"/>
    <property type="molecule type" value="Genomic_DNA"/>
</dbReference>
<accession>A0A0N4UC45</accession>
<dbReference type="Proteomes" id="UP000274756">
    <property type="component" value="Unassembled WGS sequence"/>
</dbReference>
<protein>
    <submittedName>
        <fullName evidence="4">Cadherin domain-containing protein</fullName>
    </submittedName>
</protein>
<dbReference type="Proteomes" id="UP000038040">
    <property type="component" value="Unplaced"/>
</dbReference>
<dbReference type="AlphaFoldDB" id="A0A0N4UC45"/>
<gene>
    <name evidence="1" type="ORF">DME_LOCUS8703</name>
</gene>
<reference evidence="4" key="1">
    <citation type="submission" date="2017-02" db="UniProtKB">
        <authorList>
            <consortium name="WormBaseParasite"/>
        </authorList>
    </citation>
    <scope>IDENTIFICATION</scope>
</reference>
<keyword evidence="3" id="KW-1185">Reference proteome</keyword>
<name>A0A0N4UC45_DRAME</name>
<evidence type="ECO:0000313" key="3">
    <source>
        <dbReference type="Proteomes" id="UP000274756"/>
    </source>
</evidence>
<proteinExistence type="predicted"/>
<evidence type="ECO:0000313" key="4">
    <source>
        <dbReference type="WBParaSite" id="DME_0000482001-mRNA-1"/>
    </source>
</evidence>
<reference evidence="1 3" key="2">
    <citation type="submission" date="2018-11" db="EMBL/GenBank/DDBJ databases">
        <authorList>
            <consortium name="Pathogen Informatics"/>
        </authorList>
    </citation>
    <scope>NUCLEOTIDE SEQUENCE [LARGE SCALE GENOMIC DNA]</scope>
</reference>
<organism evidence="2 4">
    <name type="scientific">Dracunculus medinensis</name>
    <name type="common">Guinea worm</name>
    <dbReference type="NCBI Taxonomy" id="318479"/>
    <lineage>
        <taxon>Eukaryota</taxon>
        <taxon>Metazoa</taxon>
        <taxon>Ecdysozoa</taxon>
        <taxon>Nematoda</taxon>
        <taxon>Chromadorea</taxon>
        <taxon>Rhabditida</taxon>
        <taxon>Spirurina</taxon>
        <taxon>Dracunculoidea</taxon>
        <taxon>Dracunculidae</taxon>
        <taxon>Dracunculus</taxon>
    </lineage>
</organism>
<evidence type="ECO:0000313" key="2">
    <source>
        <dbReference type="Proteomes" id="UP000038040"/>
    </source>
</evidence>
<sequence>MEMNSLKRGIQIHSYNSSVSVNYSVVVLSGESRIALNERYLCAQIWSSNSKLEYDLGGNEFEDLTANNITAKFYYSDLSFYLKALNINIYLNRSSNAHSSIALTASNNLSLYLSALNTQIEALNSDLMEITGRTWSLSLIPRISIVYNSSNSIISQVYINSISNDHNVIIKLNSAKVRLRYGQIYIELSNIYQSLNKIISKSHEISIRTVAPLDIIITNTTLLIRCIDEGVMIKNILNDSNINIEVDKYAVTTINRNNGEFFIENEKRYRVISSDILMRSMELLLTLSSRNIHSIHASANESQLIFTVNTAKMTADAKQHVFDIIGGTTNFNISTENILIIVATRNESVPLPSMLSVDDIEITEFGSYNTNNYENVLPLEPKSSISYFNYTRESIRPSTTPKTSSYFFSSKSSTQQMNFSFSTLLPPSLSENIDANAEIHEYTTNLTESKVKLWCECTYSPHSANINSNYILKSNMESTSTASAIYVSDSYRSSAINISTTIPAKIDQNGTTTSVENILQISSTPYKTIPTSKSIVSNNIFSVSTSFNDTSQFFKNHSGSHDMDDSNATVPINSTFMNPELNYFASGQAFMNFTDDTNIIQLTADTEITNAEETPFHINDSIFSPDTLTTFTTHNFVTTVLPPLFSGAPSIVNISDGPLEPVFISIGKITGSLLLAYTNDTELISSQLYSSSYIPMNSSSILAVVTDTSDNITKQSVKTAKSSSFPSKISVADDKFVIGQFDYDSLMQLNKSIQAKIGTPDLSLSVDDNSIIEDIENVWFGKNFSGKLEQRNNSSMLRLQAVSQLLNNNINSDHPNDYYLDNNGNHIFQIRFQIPHSKSIIHKQFKRDISMKINRILQKIYLTEDHSTVNSSENFPHAQISVI</sequence>
<dbReference type="WBParaSite" id="DME_0000482001-mRNA-1">
    <property type="protein sequence ID" value="DME_0000482001-mRNA-1"/>
    <property type="gene ID" value="DME_0000482001"/>
</dbReference>
<evidence type="ECO:0000313" key="1">
    <source>
        <dbReference type="EMBL" id="VDN58730.1"/>
    </source>
</evidence>